<dbReference type="AlphaFoldDB" id="A0AAD8Y9S0"/>
<organism evidence="1 2">
    <name type="scientific">Skeletonema marinoi</name>
    <dbReference type="NCBI Taxonomy" id="267567"/>
    <lineage>
        <taxon>Eukaryota</taxon>
        <taxon>Sar</taxon>
        <taxon>Stramenopiles</taxon>
        <taxon>Ochrophyta</taxon>
        <taxon>Bacillariophyta</taxon>
        <taxon>Coscinodiscophyceae</taxon>
        <taxon>Thalassiosirophycidae</taxon>
        <taxon>Thalassiosirales</taxon>
        <taxon>Skeletonemataceae</taxon>
        <taxon>Skeletonema</taxon>
        <taxon>Skeletonema marinoi-dohrnii complex</taxon>
    </lineage>
</organism>
<accession>A0AAD8Y9S0</accession>
<dbReference type="EMBL" id="JATAAI010000011">
    <property type="protein sequence ID" value="KAK1742268.1"/>
    <property type="molecule type" value="Genomic_DNA"/>
</dbReference>
<evidence type="ECO:0000313" key="2">
    <source>
        <dbReference type="Proteomes" id="UP001224775"/>
    </source>
</evidence>
<comment type="caution">
    <text evidence="1">The sequence shown here is derived from an EMBL/GenBank/DDBJ whole genome shotgun (WGS) entry which is preliminary data.</text>
</comment>
<keyword evidence="2" id="KW-1185">Reference proteome</keyword>
<dbReference type="Proteomes" id="UP001224775">
    <property type="component" value="Unassembled WGS sequence"/>
</dbReference>
<name>A0AAD8Y9S0_9STRA</name>
<reference evidence="1" key="1">
    <citation type="submission" date="2023-06" db="EMBL/GenBank/DDBJ databases">
        <title>Survivors Of The Sea: Transcriptome response of Skeletonema marinoi to long-term dormancy.</title>
        <authorList>
            <person name="Pinder M.I.M."/>
            <person name="Kourtchenko O."/>
            <person name="Robertson E.K."/>
            <person name="Larsson T."/>
            <person name="Maumus F."/>
            <person name="Osuna-Cruz C.M."/>
            <person name="Vancaester E."/>
            <person name="Stenow R."/>
            <person name="Vandepoele K."/>
            <person name="Ploug H."/>
            <person name="Bruchert V."/>
            <person name="Godhe A."/>
            <person name="Topel M."/>
        </authorList>
    </citation>
    <scope>NUCLEOTIDE SEQUENCE</scope>
    <source>
        <strain evidence="1">R05AC</strain>
    </source>
</reference>
<protein>
    <submittedName>
        <fullName evidence="1">Uncharacterized protein</fullName>
    </submittedName>
</protein>
<sequence>MSQRSLYTKREQVLKSRLIRVLPYASEDVNDFCFSPLKQKKEDFDPLPVMDDNDNAPCDDFASFIEGAIQLIRE</sequence>
<evidence type="ECO:0000313" key="1">
    <source>
        <dbReference type="EMBL" id="KAK1742268.1"/>
    </source>
</evidence>
<proteinExistence type="predicted"/>
<gene>
    <name evidence="1" type="ORF">QTG54_006833</name>
</gene>